<gene>
    <name evidence="1" type="ORF">GIL414_LOCUS63360</name>
</gene>
<dbReference type="Proteomes" id="UP000681720">
    <property type="component" value="Unassembled WGS sequence"/>
</dbReference>
<evidence type="ECO:0000313" key="1">
    <source>
        <dbReference type="EMBL" id="CAF5116617.1"/>
    </source>
</evidence>
<comment type="caution">
    <text evidence="1">The sequence shown here is derived from an EMBL/GenBank/DDBJ whole genome shotgun (WGS) entry which is preliminary data.</text>
</comment>
<name>A0A8S3FC28_9BILA</name>
<reference evidence="1" key="1">
    <citation type="submission" date="2021-02" db="EMBL/GenBank/DDBJ databases">
        <authorList>
            <person name="Nowell W R."/>
        </authorList>
    </citation>
    <scope>NUCLEOTIDE SEQUENCE</scope>
</reference>
<sequence>MSILYNGILLGPTVIIEDSDFRPNKIKNTAEEHYFRLELLW</sequence>
<proteinExistence type="predicted"/>
<protein>
    <submittedName>
        <fullName evidence="1">Uncharacterized protein</fullName>
    </submittedName>
</protein>
<dbReference type="AlphaFoldDB" id="A0A8S3FC28"/>
<feature type="non-terminal residue" evidence="1">
    <location>
        <position position="41"/>
    </location>
</feature>
<evidence type="ECO:0000313" key="2">
    <source>
        <dbReference type="Proteomes" id="UP000681720"/>
    </source>
</evidence>
<accession>A0A8S3FC28</accession>
<organism evidence="1 2">
    <name type="scientific">Rotaria magnacalcarata</name>
    <dbReference type="NCBI Taxonomy" id="392030"/>
    <lineage>
        <taxon>Eukaryota</taxon>
        <taxon>Metazoa</taxon>
        <taxon>Spiralia</taxon>
        <taxon>Gnathifera</taxon>
        <taxon>Rotifera</taxon>
        <taxon>Eurotatoria</taxon>
        <taxon>Bdelloidea</taxon>
        <taxon>Philodinida</taxon>
        <taxon>Philodinidae</taxon>
        <taxon>Rotaria</taxon>
    </lineage>
</organism>
<dbReference type="EMBL" id="CAJOBJ010262723">
    <property type="protein sequence ID" value="CAF5116617.1"/>
    <property type="molecule type" value="Genomic_DNA"/>
</dbReference>